<keyword evidence="6" id="KW-1185">Reference proteome</keyword>
<comment type="caution">
    <text evidence="5">The sequence shown here is derived from an EMBL/GenBank/DDBJ whole genome shotgun (WGS) entry which is preliminary data.</text>
</comment>
<keyword evidence="2" id="KW-0694">RNA-binding</keyword>
<dbReference type="InterPro" id="IPR012677">
    <property type="entry name" value="Nucleotide-bd_a/b_plait_sf"/>
</dbReference>
<keyword evidence="1" id="KW-0677">Repeat</keyword>
<evidence type="ECO:0000256" key="2">
    <source>
        <dbReference type="ARBA" id="ARBA00022884"/>
    </source>
</evidence>
<evidence type="ECO:0000313" key="6">
    <source>
        <dbReference type="Proteomes" id="UP001230268"/>
    </source>
</evidence>
<sequence>MLAAEGGKFAFEPDVVKKRRKRPLSQKTDKSKKKWESDHATLHELANIMSDNPKKEDLRAISLQEFITNIERRPQRKRIPAPAEAHSLAYDAILYLKGLPYEATEDDVMAWLDGYEVINVVLIKNESGCFTGDAYVRCSSVAERDRVHREMSNKYLGARYIQMFRLMEAAYIEYYNTGYRREPSERNYISPNFLVMKNSNKIKPVDLTNLKTGARISGAVSEIYRNGILVDCGVYEVVGAIKERVFCVLMRNRIAKNVGMVGQQKEWLKKKDIVLFPGIKLNLYVEKVRMTTAQTSFDEDLWREHFGEPFQSLNVESELPKRSMVYLTMDSSVSEDKVKWWERRLADSYAKFIIKDEKEVEKVEDEEAFQKVAVGVDWLGGRPSVKASEVVAGKVTLVGNKRLTEKTTSFTFQAEESPEEDDDKAPYHELVREFMRGSDVDKYGTYYHGFDDPDGYREPGEERPSKPKVEEDDIYDEIKEDYSQPQLDPNMKTLEDVRRRTIAEEFKAFPRTSLYDQCIQLPNTGWLLRLSDVPNLSAIHVTSLLRQLGKAPLSGTKNADFENRMMLCKVIKEQGLGTGLDPKTLIAKGLYKVKQSKKKMKRIIELTKNLTGRKFTREDLDAASKAELEMLADESLKKFSEWDPPDLVKKTFVDMYGNMLGDDTKDQSINEQWDALKWHIVIKIYGEQSHIKEIVRDIEANDRLLGNKPGSSTESIEEMVNRSLRETPLEMVSADDKRDM</sequence>
<evidence type="ECO:0000313" key="5">
    <source>
        <dbReference type="EMBL" id="KAK1444237.1"/>
    </source>
</evidence>
<name>A0AAD8UTI2_BABGI</name>
<feature type="region of interest" description="Disordered" evidence="3">
    <location>
        <begin position="448"/>
        <end position="473"/>
    </location>
</feature>
<accession>A0AAD8UTI2</accession>
<dbReference type="AlphaFoldDB" id="A0AAD8UTI2"/>
<proteinExistence type="predicted"/>
<dbReference type="InterPro" id="IPR050666">
    <property type="entry name" value="ESRP"/>
</dbReference>
<feature type="domain" description="RRM" evidence="4">
    <location>
        <begin position="93"/>
        <end position="164"/>
    </location>
</feature>
<organism evidence="5 6">
    <name type="scientific">Babesia gibsoni</name>
    <dbReference type="NCBI Taxonomy" id="33632"/>
    <lineage>
        <taxon>Eukaryota</taxon>
        <taxon>Sar</taxon>
        <taxon>Alveolata</taxon>
        <taxon>Apicomplexa</taxon>
        <taxon>Aconoidasida</taxon>
        <taxon>Piroplasmida</taxon>
        <taxon>Babesiidae</taxon>
        <taxon>Babesia</taxon>
    </lineage>
</organism>
<dbReference type="PANTHER" id="PTHR13976">
    <property type="entry name" value="HETEROGENEOUS NUCLEAR RIBONUCLEOPROTEIN-RELATED"/>
    <property type="match status" value="1"/>
</dbReference>
<dbReference type="CDD" id="cd12254">
    <property type="entry name" value="RRM_hnRNPH_ESRPs_RBM12_like"/>
    <property type="match status" value="1"/>
</dbReference>
<evidence type="ECO:0000256" key="3">
    <source>
        <dbReference type="SAM" id="MobiDB-lite"/>
    </source>
</evidence>
<dbReference type="SMART" id="SM00360">
    <property type="entry name" value="RRM"/>
    <property type="match status" value="1"/>
</dbReference>
<dbReference type="Gene3D" id="3.30.70.330">
    <property type="match status" value="1"/>
</dbReference>
<dbReference type="InterPro" id="IPR000504">
    <property type="entry name" value="RRM_dom"/>
</dbReference>
<dbReference type="GO" id="GO:0003723">
    <property type="term" value="F:RNA binding"/>
    <property type="evidence" value="ECO:0007669"/>
    <property type="project" value="UniProtKB-KW"/>
</dbReference>
<dbReference type="InterPro" id="IPR035979">
    <property type="entry name" value="RBD_domain_sf"/>
</dbReference>
<evidence type="ECO:0000256" key="1">
    <source>
        <dbReference type="ARBA" id="ARBA00022737"/>
    </source>
</evidence>
<reference evidence="5" key="1">
    <citation type="submission" date="2023-08" db="EMBL/GenBank/DDBJ databases">
        <title>Draft sequence of the Babesia gibsoni genome.</title>
        <authorList>
            <person name="Yamagishi J.Y."/>
            <person name="Xuan X.X."/>
        </authorList>
    </citation>
    <scope>NUCLEOTIDE SEQUENCE</scope>
    <source>
        <strain evidence="5">Azabu</strain>
    </source>
</reference>
<dbReference type="Proteomes" id="UP001230268">
    <property type="component" value="Unassembled WGS sequence"/>
</dbReference>
<evidence type="ECO:0000259" key="4">
    <source>
        <dbReference type="SMART" id="SM00360"/>
    </source>
</evidence>
<dbReference type="EMBL" id="JAVEPI010000001">
    <property type="protein sequence ID" value="KAK1444237.1"/>
    <property type="molecule type" value="Genomic_DNA"/>
</dbReference>
<dbReference type="SUPFAM" id="SSF54928">
    <property type="entry name" value="RNA-binding domain, RBD"/>
    <property type="match status" value="1"/>
</dbReference>
<feature type="compositionally biased region" description="Basic and acidic residues" evidence="3">
    <location>
        <begin position="449"/>
        <end position="469"/>
    </location>
</feature>
<protein>
    <recommendedName>
        <fullName evidence="4">RRM domain-containing protein</fullName>
    </recommendedName>
</protein>
<gene>
    <name evidence="5" type="ORF">BgAZ_101430</name>
</gene>